<dbReference type="NCBIfam" id="NF008425">
    <property type="entry name" value="PRK11259.1"/>
    <property type="match status" value="1"/>
</dbReference>
<dbReference type="Pfam" id="PF01266">
    <property type="entry name" value="DAO"/>
    <property type="match status" value="1"/>
</dbReference>
<dbReference type="GO" id="GO:0050131">
    <property type="term" value="F:N-methyl-L-amino-acid oxidase activity"/>
    <property type="evidence" value="ECO:0007669"/>
    <property type="project" value="UniProtKB-EC"/>
</dbReference>
<dbReference type="SUPFAM" id="SSF51905">
    <property type="entry name" value="FAD/NAD(P)-binding domain"/>
    <property type="match status" value="1"/>
</dbReference>
<evidence type="ECO:0000313" key="6">
    <source>
        <dbReference type="EMBL" id="KAB0267335.1"/>
    </source>
</evidence>
<evidence type="ECO:0000313" key="7">
    <source>
        <dbReference type="Proteomes" id="UP000325684"/>
    </source>
</evidence>
<reference evidence="6 7" key="1">
    <citation type="journal article" date="2019" name="Microorganisms">
        <title>Genome Insights into the Novel Species Microvirga brassicacearum, a Rapeseed Endophyte with Biotechnological Potential.</title>
        <authorList>
            <person name="Jimenez-Gomez A."/>
            <person name="Saati-Santamaria Z."/>
            <person name="Igual J.M."/>
            <person name="Rivas R."/>
            <person name="Mateos P.F."/>
            <person name="Garcia-Fraile P."/>
        </authorList>
    </citation>
    <scope>NUCLEOTIDE SEQUENCE [LARGE SCALE GENOMIC DNA]</scope>
    <source>
        <strain evidence="6 7">CDVBN77</strain>
    </source>
</reference>
<dbReference type="OrthoDB" id="9806257at2"/>
<dbReference type="Proteomes" id="UP000325684">
    <property type="component" value="Unassembled WGS sequence"/>
</dbReference>
<protein>
    <submittedName>
        <fullName evidence="6">N-methyl-L-tryptophan oxidase</fullName>
        <ecNumber evidence="6">1.5.3.2</ecNumber>
    </submittedName>
</protein>
<name>A0A5N3PCG9_9HYPH</name>
<dbReference type="InterPro" id="IPR036188">
    <property type="entry name" value="FAD/NAD-bd_sf"/>
</dbReference>
<comment type="cofactor">
    <cofactor evidence="1">
        <name>FAD</name>
        <dbReference type="ChEBI" id="CHEBI:57692"/>
    </cofactor>
</comment>
<dbReference type="RefSeq" id="WP_150943279.1">
    <property type="nucleotide sequence ID" value="NZ_VCMV01000013.1"/>
</dbReference>
<keyword evidence="4 6" id="KW-0560">Oxidoreductase</keyword>
<evidence type="ECO:0000256" key="2">
    <source>
        <dbReference type="ARBA" id="ARBA00022630"/>
    </source>
</evidence>
<keyword evidence="7" id="KW-1185">Reference proteome</keyword>
<evidence type="ECO:0000256" key="4">
    <source>
        <dbReference type="ARBA" id="ARBA00023002"/>
    </source>
</evidence>
<evidence type="ECO:0000256" key="3">
    <source>
        <dbReference type="ARBA" id="ARBA00022827"/>
    </source>
</evidence>
<evidence type="ECO:0000259" key="5">
    <source>
        <dbReference type="Pfam" id="PF01266"/>
    </source>
</evidence>
<dbReference type="InterPro" id="IPR045170">
    <property type="entry name" value="MTOX"/>
</dbReference>
<sequence length="395" mass="42514">MSGRPESFDVAVVGLGAMGAATLYQLARRGVRAVGIDRHSPPHDRGSTHGETRITRQAVGEGEAYVPLVLRAHEIWRELEAETGETLLTQCGCLIVGSGEGASGSRRAAFFAMTRRAAERYGIAHEMLTAAEIRARFPQFTPQDHEIGYFEPGGGFVDPERCVAAQLRRAGELGAVLRTGTTVLAIEDDTASVRIKTDTGDILAAEVVVSAGPWAPSLVGSPFDAVLSPSRQVMHWFPVEEDRIADWRRSPVFIWTHGPSPSDMFYGFPALQGHRAIKTAGEQYDETTQPDIVERDVAADESRAMRAAHIAGRLHGLGPVAEKSVTCLYAVTPDSHFLIDRHPRNDRVLVVSPCSGHGFKHSAGIGEAVADLATEGQSAFNLEPFALARFASAAA</sequence>
<gene>
    <name evidence="6" type="primary">solA</name>
    <name evidence="6" type="ORF">FEZ63_08445</name>
</gene>
<dbReference type="EC" id="1.5.3.2" evidence="6"/>
<dbReference type="InterPro" id="IPR006076">
    <property type="entry name" value="FAD-dep_OxRdtase"/>
</dbReference>
<organism evidence="6 7">
    <name type="scientific">Microvirga brassicacearum</name>
    <dbReference type="NCBI Taxonomy" id="2580413"/>
    <lineage>
        <taxon>Bacteria</taxon>
        <taxon>Pseudomonadati</taxon>
        <taxon>Pseudomonadota</taxon>
        <taxon>Alphaproteobacteria</taxon>
        <taxon>Hyphomicrobiales</taxon>
        <taxon>Methylobacteriaceae</taxon>
        <taxon>Microvirga</taxon>
    </lineage>
</organism>
<dbReference type="GO" id="GO:0008115">
    <property type="term" value="F:sarcosine oxidase activity"/>
    <property type="evidence" value="ECO:0007669"/>
    <property type="project" value="TreeGrafter"/>
</dbReference>
<keyword evidence="3" id="KW-0274">FAD</keyword>
<accession>A0A5N3PCG9</accession>
<comment type="caution">
    <text evidence="6">The sequence shown here is derived from an EMBL/GenBank/DDBJ whole genome shotgun (WGS) entry which is preliminary data.</text>
</comment>
<dbReference type="PANTHER" id="PTHR10961">
    <property type="entry name" value="PEROXISOMAL SARCOSINE OXIDASE"/>
    <property type="match status" value="1"/>
</dbReference>
<dbReference type="EMBL" id="VCMV01000013">
    <property type="protein sequence ID" value="KAB0267335.1"/>
    <property type="molecule type" value="Genomic_DNA"/>
</dbReference>
<proteinExistence type="predicted"/>
<dbReference type="SUPFAM" id="SSF54373">
    <property type="entry name" value="FAD-linked reductases, C-terminal domain"/>
    <property type="match status" value="1"/>
</dbReference>
<dbReference type="Gene3D" id="3.30.9.10">
    <property type="entry name" value="D-Amino Acid Oxidase, subunit A, domain 2"/>
    <property type="match status" value="1"/>
</dbReference>
<dbReference type="Gene3D" id="3.50.50.60">
    <property type="entry name" value="FAD/NAD(P)-binding domain"/>
    <property type="match status" value="1"/>
</dbReference>
<evidence type="ECO:0000256" key="1">
    <source>
        <dbReference type="ARBA" id="ARBA00001974"/>
    </source>
</evidence>
<keyword evidence="2" id="KW-0285">Flavoprotein</keyword>
<dbReference type="AlphaFoldDB" id="A0A5N3PCG9"/>
<dbReference type="GO" id="GO:0050660">
    <property type="term" value="F:flavin adenine dinucleotide binding"/>
    <property type="evidence" value="ECO:0007669"/>
    <property type="project" value="InterPro"/>
</dbReference>
<dbReference type="PANTHER" id="PTHR10961:SF7">
    <property type="entry name" value="FAD DEPENDENT OXIDOREDUCTASE DOMAIN-CONTAINING PROTEIN"/>
    <property type="match status" value="1"/>
</dbReference>
<feature type="domain" description="FAD dependent oxidoreductase" evidence="5">
    <location>
        <begin position="9"/>
        <end position="372"/>
    </location>
</feature>